<keyword evidence="2" id="KW-1185">Reference proteome</keyword>
<comment type="caution">
    <text evidence="1">The sequence shown here is derived from an EMBL/GenBank/DDBJ whole genome shotgun (WGS) entry which is preliminary data.</text>
</comment>
<name>A0ABV0PYB7_9TELE</name>
<gene>
    <name evidence="1" type="ORF">GOODEAATRI_015736</name>
</gene>
<evidence type="ECO:0000313" key="2">
    <source>
        <dbReference type="Proteomes" id="UP001476798"/>
    </source>
</evidence>
<organism evidence="1 2">
    <name type="scientific">Goodea atripinnis</name>
    <dbReference type="NCBI Taxonomy" id="208336"/>
    <lineage>
        <taxon>Eukaryota</taxon>
        <taxon>Metazoa</taxon>
        <taxon>Chordata</taxon>
        <taxon>Craniata</taxon>
        <taxon>Vertebrata</taxon>
        <taxon>Euteleostomi</taxon>
        <taxon>Actinopterygii</taxon>
        <taxon>Neopterygii</taxon>
        <taxon>Teleostei</taxon>
        <taxon>Neoteleostei</taxon>
        <taxon>Acanthomorphata</taxon>
        <taxon>Ovalentaria</taxon>
        <taxon>Atherinomorphae</taxon>
        <taxon>Cyprinodontiformes</taxon>
        <taxon>Goodeidae</taxon>
        <taxon>Goodea</taxon>
    </lineage>
</organism>
<dbReference type="Proteomes" id="UP001476798">
    <property type="component" value="Unassembled WGS sequence"/>
</dbReference>
<proteinExistence type="predicted"/>
<accession>A0ABV0PYB7</accession>
<sequence length="111" mass="12447">MPNTILTLIYNIIKVKRGDTLNVVQTISYVQSAPPGLLVFFCNKHGKYKNKDPGIKLFRDCLQLVILLIAAFSGSLEKQTLFLSGSTPFRLRRDACCHPNTSVSAYVMFHV</sequence>
<evidence type="ECO:0000313" key="1">
    <source>
        <dbReference type="EMBL" id="MEQ2188500.1"/>
    </source>
</evidence>
<dbReference type="EMBL" id="JAHRIO010091139">
    <property type="protein sequence ID" value="MEQ2188500.1"/>
    <property type="molecule type" value="Genomic_DNA"/>
</dbReference>
<protein>
    <submittedName>
        <fullName evidence="1">Uncharacterized protein</fullName>
    </submittedName>
</protein>
<reference evidence="1 2" key="1">
    <citation type="submission" date="2021-06" db="EMBL/GenBank/DDBJ databases">
        <authorList>
            <person name="Palmer J.M."/>
        </authorList>
    </citation>
    <scope>NUCLEOTIDE SEQUENCE [LARGE SCALE GENOMIC DNA]</scope>
    <source>
        <strain evidence="1 2">GA_2019</strain>
        <tissue evidence="1">Muscle</tissue>
    </source>
</reference>